<accession>A0A6J4U8G6</accession>
<sequence length="55" mass="5850">MTPPSEATPFWLVTYQDSGAQDPLALSVRVNAVTGEIQSVVEDIEGNESPCGEDV</sequence>
<protein>
    <recommendedName>
        <fullName evidence="2">PepSY domain-containing protein</fullName>
    </recommendedName>
</protein>
<organism evidence="1">
    <name type="scientific">uncultured Thermomicrobiales bacterium</name>
    <dbReference type="NCBI Taxonomy" id="1645740"/>
    <lineage>
        <taxon>Bacteria</taxon>
        <taxon>Pseudomonadati</taxon>
        <taxon>Thermomicrobiota</taxon>
        <taxon>Thermomicrobia</taxon>
        <taxon>Thermomicrobiales</taxon>
        <taxon>environmental samples</taxon>
    </lineage>
</organism>
<evidence type="ECO:0000313" key="1">
    <source>
        <dbReference type="EMBL" id="CAA9541715.1"/>
    </source>
</evidence>
<dbReference type="AlphaFoldDB" id="A0A6J4U8G6"/>
<proteinExistence type="predicted"/>
<name>A0A6J4U8G6_9BACT</name>
<dbReference type="EMBL" id="CADCWH010000026">
    <property type="protein sequence ID" value="CAA9541715.1"/>
    <property type="molecule type" value="Genomic_DNA"/>
</dbReference>
<gene>
    <name evidence="1" type="ORF">AVDCRST_MAG70-161</name>
</gene>
<evidence type="ECO:0008006" key="2">
    <source>
        <dbReference type="Google" id="ProtNLM"/>
    </source>
</evidence>
<reference evidence="1" key="1">
    <citation type="submission" date="2020-02" db="EMBL/GenBank/DDBJ databases">
        <authorList>
            <person name="Meier V. D."/>
        </authorList>
    </citation>
    <scope>NUCLEOTIDE SEQUENCE</scope>
    <source>
        <strain evidence="1">AVDCRST_MAG70</strain>
    </source>
</reference>